<dbReference type="Proteomes" id="UP000468735">
    <property type="component" value="Unassembled WGS sequence"/>
</dbReference>
<keyword evidence="2" id="KW-1185">Reference proteome</keyword>
<accession>A0A6H9YB27</accession>
<sequence length="120" mass="12749">MQDHFAYAAGRIRSACDLPALLAAAFAGLELVERATSALADRSPSYATALNEASDAWWALSRAPSLRRLEEAEPTESIATFSLLVTQALVVATSRAVDPADRVACLQAARHAGRVHDALC</sequence>
<comment type="caution">
    <text evidence="1">The sequence shown here is derived from an EMBL/GenBank/DDBJ whole genome shotgun (WGS) entry which is preliminary data.</text>
</comment>
<reference evidence="1 2" key="1">
    <citation type="submission" date="2019-09" db="EMBL/GenBank/DDBJ databases">
        <title>Actinomadura physcomitrii sp. nov., a novel actinomycete isolated from moss [Physcomitrium sphaericum (Ludw) Fuernr].</title>
        <authorList>
            <person name="Zhuang X."/>
            <person name="Liu C."/>
        </authorList>
    </citation>
    <scope>NUCLEOTIDE SEQUENCE [LARGE SCALE GENOMIC DNA]</scope>
    <source>
        <strain evidence="1 2">HMC1</strain>
    </source>
</reference>
<protein>
    <submittedName>
        <fullName evidence="1">Uncharacterized protein</fullName>
    </submittedName>
</protein>
<dbReference type="AlphaFoldDB" id="A0A6H9YB27"/>
<dbReference type="RefSeq" id="WP_151567245.1">
    <property type="nucleotide sequence ID" value="NZ_WBMT01000022.1"/>
</dbReference>
<proteinExistence type="predicted"/>
<dbReference type="OrthoDB" id="3480177at2"/>
<evidence type="ECO:0000313" key="2">
    <source>
        <dbReference type="Proteomes" id="UP000468735"/>
    </source>
</evidence>
<dbReference type="EMBL" id="WBMT01000022">
    <property type="protein sequence ID" value="KAB2342461.1"/>
    <property type="molecule type" value="Genomic_DNA"/>
</dbReference>
<organism evidence="1 2">
    <name type="scientific">Actinomadura rudentiformis</name>
    <dbReference type="NCBI Taxonomy" id="359158"/>
    <lineage>
        <taxon>Bacteria</taxon>
        <taxon>Bacillati</taxon>
        <taxon>Actinomycetota</taxon>
        <taxon>Actinomycetes</taxon>
        <taxon>Streptosporangiales</taxon>
        <taxon>Thermomonosporaceae</taxon>
        <taxon>Actinomadura</taxon>
    </lineage>
</organism>
<name>A0A6H9YB27_9ACTN</name>
<gene>
    <name evidence="1" type="ORF">F8566_38615</name>
</gene>
<evidence type="ECO:0000313" key="1">
    <source>
        <dbReference type="EMBL" id="KAB2342461.1"/>
    </source>
</evidence>